<protein>
    <recommendedName>
        <fullName evidence="3">F-box domain-containing protein</fullName>
    </recommendedName>
</protein>
<dbReference type="InterPro" id="IPR036047">
    <property type="entry name" value="F-box-like_dom_sf"/>
</dbReference>
<evidence type="ECO:0000313" key="2">
    <source>
        <dbReference type="Proteomes" id="UP000799424"/>
    </source>
</evidence>
<evidence type="ECO:0000313" key="1">
    <source>
        <dbReference type="EMBL" id="KAF2820638.1"/>
    </source>
</evidence>
<gene>
    <name evidence="1" type="ORF">CC86DRAFT_411932</name>
</gene>
<dbReference type="SUPFAM" id="SSF81383">
    <property type="entry name" value="F-box domain"/>
    <property type="match status" value="1"/>
</dbReference>
<evidence type="ECO:0008006" key="3">
    <source>
        <dbReference type="Google" id="ProtNLM"/>
    </source>
</evidence>
<accession>A0A6A6ZIC6</accession>
<dbReference type="Proteomes" id="UP000799424">
    <property type="component" value="Unassembled WGS sequence"/>
</dbReference>
<dbReference type="OrthoDB" id="3800738at2759"/>
<dbReference type="EMBL" id="MU006240">
    <property type="protein sequence ID" value="KAF2820638.1"/>
    <property type="molecule type" value="Genomic_DNA"/>
</dbReference>
<name>A0A6A6ZIC6_9PLEO</name>
<dbReference type="AlphaFoldDB" id="A0A6A6ZIC6"/>
<keyword evidence="2" id="KW-1185">Reference proteome</keyword>
<reference evidence="1" key="1">
    <citation type="journal article" date="2020" name="Stud. Mycol.">
        <title>101 Dothideomycetes genomes: a test case for predicting lifestyles and emergence of pathogens.</title>
        <authorList>
            <person name="Haridas S."/>
            <person name="Albert R."/>
            <person name="Binder M."/>
            <person name="Bloem J."/>
            <person name="Labutti K."/>
            <person name="Salamov A."/>
            <person name="Andreopoulos B."/>
            <person name="Baker S."/>
            <person name="Barry K."/>
            <person name="Bills G."/>
            <person name="Bluhm B."/>
            <person name="Cannon C."/>
            <person name="Castanera R."/>
            <person name="Culley D."/>
            <person name="Daum C."/>
            <person name="Ezra D."/>
            <person name="Gonzalez J."/>
            <person name="Henrissat B."/>
            <person name="Kuo A."/>
            <person name="Liang C."/>
            <person name="Lipzen A."/>
            <person name="Lutzoni F."/>
            <person name="Magnuson J."/>
            <person name="Mondo S."/>
            <person name="Nolan M."/>
            <person name="Ohm R."/>
            <person name="Pangilinan J."/>
            <person name="Park H.-J."/>
            <person name="Ramirez L."/>
            <person name="Alfaro M."/>
            <person name="Sun H."/>
            <person name="Tritt A."/>
            <person name="Yoshinaga Y."/>
            <person name="Zwiers L.-H."/>
            <person name="Turgeon B."/>
            <person name="Goodwin S."/>
            <person name="Spatafora J."/>
            <person name="Crous P."/>
            <person name="Grigoriev I."/>
        </authorList>
    </citation>
    <scope>NUCLEOTIDE SEQUENCE</scope>
    <source>
        <strain evidence="1">CBS 113818</strain>
    </source>
</reference>
<proteinExistence type="predicted"/>
<organism evidence="1 2">
    <name type="scientific">Ophiobolus disseminans</name>
    <dbReference type="NCBI Taxonomy" id="1469910"/>
    <lineage>
        <taxon>Eukaryota</taxon>
        <taxon>Fungi</taxon>
        <taxon>Dikarya</taxon>
        <taxon>Ascomycota</taxon>
        <taxon>Pezizomycotina</taxon>
        <taxon>Dothideomycetes</taxon>
        <taxon>Pleosporomycetidae</taxon>
        <taxon>Pleosporales</taxon>
        <taxon>Pleosporineae</taxon>
        <taxon>Phaeosphaeriaceae</taxon>
        <taxon>Ophiobolus</taxon>
    </lineage>
</organism>
<sequence>MGAALSRLPPNVKRRAGCMSSKMLRRAAPSASPLVAHAPFVVEILEAVLLEVDQRTLLVACLRVSKTWNTVISGSLALQQCLYFSPARGLDPKDHECYLDCPCPVNPLLHWGFPGWSHVRGPDSEEDGICKEPHIDIREQFRALPWTKNANAWRRKEASWRRMEVTQPPTRRLQVDKMIAFMDARLEFDNSDALVTFPHDRSKGAGLLMGALYDYIVKTALAQGAADPTVQAEDEEFSTVHIHFLGRNCTSTEEEFMTLRFQDHLLTDFRSLVPLYESEASENTLRPEMKYRYHWHWHSH</sequence>